<feature type="domain" description="Ribosome maturation factor RimP N-terminal" evidence="3">
    <location>
        <begin position="10"/>
        <end position="83"/>
    </location>
</feature>
<dbReference type="SUPFAM" id="SSF75420">
    <property type="entry name" value="YhbC-like, N-terminal domain"/>
    <property type="match status" value="1"/>
</dbReference>
<dbReference type="AlphaFoldDB" id="A0A6J6T433"/>
<dbReference type="HAMAP" id="MF_01077">
    <property type="entry name" value="RimP"/>
    <property type="match status" value="1"/>
</dbReference>
<evidence type="ECO:0000256" key="1">
    <source>
        <dbReference type="ARBA" id="ARBA00022490"/>
    </source>
</evidence>
<organism evidence="5">
    <name type="scientific">freshwater metagenome</name>
    <dbReference type="NCBI Taxonomy" id="449393"/>
    <lineage>
        <taxon>unclassified sequences</taxon>
        <taxon>metagenomes</taxon>
        <taxon>ecological metagenomes</taxon>
    </lineage>
</organism>
<dbReference type="InterPro" id="IPR035956">
    <property type="entry name" value="RimP_N_sf"/>
</dbReference>
<dbReference type="SUPFAM" id="SSF74942">
    <property type="entry name" value="YhbC-like, C-terminal domain"/>
    <property type="match status" value="1"/>
</dbReference>
<dbReference type="GO" id="GO:0005829">
    <property type="term" value="C:cytosol"/>
    <property type="evidence" value="ECO:0007669"/>
    <property type="project" value="TreeGrafter"/>
</dbReference>
<feature type="domain" description="Ribosome maturation factor RimP C-terminal" evidence="4">
    <location>
        <begin position="86"/>
        <end position="151"/>
    </location>
</feature>
<keyword evidence="1" id="KW-0963">Cytoplasm</keyword>
<dbReference type="InterPro" id="IPR003728">
    <property type="entry name" value="Ribosome_maturation_RimP"/>
</dbReference>
<evidence type="ECO:0000259" key="3">
    <source>
        <dbReference type="Pfam" id="PF02576"/>
    </source>
</evidence>
<name>A0A6J6T433_9ZZZZ</name>
<gene>
    <name evidence="5" type="ORF">UFOPK2827_00045</name>
</gene>
<dbReference type="InterPro" id="IPR028998">
    <property type="entry name" value="RimP_C"/>
</dbReference>
<evidence type="ECO:0000259" key="4">
    <source>
        <dbReference type="Pfam" id="PF17384"/>
    </source>
</evidence>
<protein>
    <submittedName>
        <fullName evidence="5">Unannotated protein</fullName>
    </submittedName>
</protein>
<dbReference type="GO" id="GO:0000028">
    <property type="term" value="P:ribosomal small subunit assembly"/>
    <property type="evidence" value="ECO:0007669"/>
    <property type="project" value="TreeGrafter"/>
</dbReference>
<dbReference type="PANTHER" id="PTHR33867:SF1">
    <property type="entry name" value="RIBOSOME MATURATION FACTOR RIMP"/>
    <property type="match status" value="1"/>
</dbReference>
<reference evidence="5" key="1">
    <citation type="submission" date="2020-05" db="EMBL/GenBank/DDBJ databases">
        <authorList>
            <person name="Chiriac C."/>
            <person name="Salcher M."/>
            <person name="Ghai R."/>
            <person name="Kavagutti S V."/>
        </authorList>
    </citation>
    <scope>NUCLEOTIDE SEQUENCE</scope>
</reference>
<dbReference type="NCBIfam" id="NF000930">
    <property type="entry name" value="PRK00092.2-2"/>
    <property type="match status" value="1"/>
</dbReference>
<sequence length="158" mass="17243">MAITDQISQLVTPAVEAQGLFLEEVQLVSPGKHRIVTCIVDGPASLNLDQVTAVSRAISELLDEAAFMGDTPFTLEVTSPGVDRPLTAPRHFVKNHGRLLKVVKSDGATITGRIEESTETSVTLSYLEKKEEKRVDVALADIKRATVEIEFNRKDGDK</sequence>
<dbReference type="PANTHER" id="PTHR33867">
    <property type="entry name" value="RIBOSOME MATURATION FACTOR RIMP"/>
    <property type="match status" value="1"/>
</dbReference>
<proteinExistence type="inferred from homology"/>
<dbReference type="CDD" id="cd01734">
    <property type="entry name" value="YlxS_C"/>
    <property type="match status" value="1"/>
</dbReference>
<dbReference type="Pfam" id="PF17384">
    <property type="entry name" value="DUF150_C"/>
    <property type="match status" value="1"/>
</dbReference>
<dbReference type="InterPro" id="IPR036847">
    <property type="entry name" value="RimP_C_sf"/>
</dbReference>
<dbReference type="GO" id="GO:0006412">
    <property type="term" value="P:translation"/>
    <property type="evidence" value="ECO:0007669"/>
    <property type="project" value="TreeGrafter"/>
</dbReference>
<accession>A0A6J6T433</accession>
<dbReference type="Gene3D" id="3.30.300.70">
    <property type="entry name" value="RimP-like superfamily, N-terminal"/>
    <property type="match status" value="1"/>
</dbReference>
<dbReference type="EMBL" id="CAEZZE010000003">
    <property type="protein sequence ID" value="CAB4741910.1"/>
    <property type="molecule type" value="Genomic_DNA"/>
</dbReference>
<keyword evidence="2" id="KW-0690">Ribosome biogenesis</keyword>
<evidence type="ECO:0000313" key="5">
    <source>
        <dbReference type="EMBL" id="CAB4741910.1"/>
    </source>
</evidence>
<dbReference type="InterPro" id="IPR028989">
    <property type="entry name" value="RimP_N"/>
</dbReference>
<evidence type="ECO:0000256" key="2">
    <source>
        <dbReference type="ARBA" id="ARBA00022517"/>
    </source>
</evidence>
<dbReference type="Pfam" id="PF02576">
    <property type="entry name" value="RimP_N"/>
    <property type="match status" value="1"/>
</dbReference>